<dbReference type="PANTHER" id="PTHR35046:SF26">
    <property type="entry name" value="RNA-DIRECTED DNA POLYMERASE"/>
    <property type="match status" value="1"/>
</dbReference>
<evidence type="ECO:0000259" key="1">
    <source>
        <dbReference type="PROSITE" id="PS50994"/>
    </source>
</evidence>
<evidence type="ECO:0000313" key="2">
    <source>
        <dbReference type="EMBL" id="CAB4277670.1"/>
    </source>
</evidence>
<dbReference type="Proteomes" id="UP000507222">
    <property type="component" value="Unassembled WGS sequence"/>
</dbReference>
<reference evidence="2 3" key="1">
    <citation type="submission" date="2020-05" db="EMBL/GenBank/DDBJ databases">
        <authorList>
            <person name="Campoy J."/>
            <person name="Schneeberger K."/>
            <person name="Spophaly S."/>
        </authorList>
    </citation>
    <scope>NUCLEOTIDE SEQUENCE [LARGE SCALE GENOMIC DNA]</scope>
    <source>
        <strain evidence="2">PruArmRojPasFocal</strain>
    </source>
</reference>
<dbReference type="InterPro" id="IPR036397">
    <property type="entry name" value="RNaseH_sf"/>
</dbReference>
<dbReference type="InterPro" id="IPR001584">
    <property type="entry name" value="Integrase_cat-core"/>
</dbReference>
<feature type="domain" description="Integrase catalytic" evidence="1">
    <location>
        <begin position="1"/>
        <end position="92"/>
    </location>
</feature>
<sequence>MDFVMGLPHTQQGVDSVLFVVDKFSKMAHFIAYKKTADASNITKRLFREVVLLHGVPKSIMSDHVTKFLSHFWITLRKMFGMDLNRCSTAHP</sequence>
<dbReference type="Gene3D" id="3.30.420.10">
    <property type="entry name" value="Ribonuclease H-like superfamily/Ribonuclease H"/>
    <property type="match status" value="1"/>
</dbReference>
<dbReference type="GO" id="GO:0003676">
    <property type="term" value="F:nucleic acid binding"/>
    <property type="evidence" value="ECO:0007669"/>
    <property type="project" value="InterPro"/>
</dbReference>
<dbReference type="PROSITE" id="PS50994">
    <property type="entry name" value="INTEGRASE"/>
    <property type="match status" value="1"/>
</dbReference>
<protein>
    <recommendedName>
        <fullName evidence="1">Integrase catalytic domain-containing protein</fullName>
    </recommendedName>
</protein>
<evidence type="ECO:0000313" key="3">
    <source>
        <dbReference type="Proteomes" id="UP000507222"/>
    </source>
</evidence>
<gene>
    <name evidence="2" type="ORF">CURHAP_LOCUS27509</name>
</gene>
<proteinExistence type="predicted"/>
<organism evidence="2 3">
    <name type="scientific">Prunus armeniaca</name>
    <name type="common">Apricot</name>
    <name type="synonym">Armeniaca vulgaris</name>
    <dbReference type="NCBI Taxonomy" id="36596"/>
    <lineage>
        <taxon>Eukaryota</taxon>
        <taxon>Viridiplantae</taxon>
        <taxon>Streptophyta</taxon>
        <taxon>Embryophyta</taxon>
        <taxon>Tracheophyta</taxon>
        <taxon>Spermatophyta</taxon>
        <taxon>Magnoliopsida</taxon>
        <taxon>eudicotyledons</taxon>
        <taxon>Gunneridae</taxon>
        <taxon>Pentapetalae</taxon>
        <taxon>rosids</taxon>
        <taxon>fabids</taxon>
        <taxon>Rosales</taxon>
        <taxon>Rosaceae</taxon>
        <taxon>Amygdaloideae</taxon>
        <taxon>Amygdaleae</taxon>
        <taxon>Prunus</taxon>
    </lineage>
</organism>
<dbReference type="AlphaFoldDB" id="A0A6J5UMC5"/>
<dbReference type="GO" id="GO:0015074">
    <property type="term" value="P:DNA integration"/>
    <property type="evidence" value="ECO:0007669"/>
    <property type="project" value="InterPro"/>
</dbReference>
<dbReference type="PANTHER" id="PTHR35046">
    <property type="entry name" value="ZINC KNUCKLE (CCHC-TYPE) FAMILY PROTEIN"/>
    <property type="match status" value="1"/>
</dbReference>
<dbReference type="InterPro" id="IPR012337">
    <property type="entry name" value="RNaseH-like_sf"/>
</dbReference>
<dbReference type="EMBL" id="CAEKDK010000004">
    <property type="protein sequence ID" value="CAB4277670.1"/>
    <property type="molecule type" value="Genomic_DNA"/>
</dbReference>
<name>A0A6J5UMC5_PRUAR</name>
<accession>A0A6J5UMC5</accession>
<dbReference type="SUPFAM" id="SSF53098">
    <property type="entry name" value="Ribonuclease H-like"/>
    <property type="match status" value="1"/>
</dbReference>